<reference evidence="1 2" key="1">
    <citation type="journal article" date="2020" name="Genomics">
        <title>Complete, high-quality genomes from long-read metagenomic sequencing of two wolf lichen thalli reveals enigmatic genome architecture.</title>
        <authorList>
            <person name="McKenzie S.K."/>
            <person name="Walston R.F."/>
            <person name="Allen J.L."/>
        </authorList>
    </citation>
    <scope>NUCLEOTIDE SEQUENCE [LARGE SCALE GENOMIC DNA]</scope>
    <source>
        <strain evidence="1">WasteWater2</strain>
    </source>
</reference>
<dbReference type="GeneID" id="59287112"/>
<organism evidence="1 2">
    <name type="scientific">Letharia columbiana</name>
    <dbReference type="NCBI Taxonomy" id="112416"/>
    <lineage>
        <taxon>Eukaryota</taxon>
        <taxon>Fungi</taxon>
        <taxon>Dikarya</taxon>
        <taxon>Ascomycota</taxon>
        <taxon>Pezizomycotina</taxon>
        <taxon>Lecanoromycetes</taxon>
        <taxon>OSLEUM clade</taxon>
        <taxon>Lecanoromycetidae</taxon>
        <taxon>Lecanorales</taxon>
        <taxon>Lecanorineae</taxon>
        <taxon>Parmeliaceae</taxon>
        <taxon>Letharia</taxon>
    </lineage>
</organism>
<name>A0A8H6FX76_9LECA</name>
<dbReference type="RefSeq" id="XP_037165704.1">
    <property type="nucleotide sequence ID" value="XM_037307366.1"/>
</dbReference>
<sequence>MSVVADDACSKILSGFKPIHREVCKLVPNPANDLPYNGGASLSPSDLAAMNIAFDSNANTAFWEPCDVNTTCALEETFRDIETSLQKVETDMCKKNLVECNRPSIEDAYKSSDHYRRILQGRSISDGLLYNDALVDSSGDDLFQNLRIAFYRTHIDMQTHKGFSSPGRPHITILSIQPQRAQSQKDLLCTEFWMMYYWANKLARRALHTTDHCLPIRMVSLCGYEARVVSAVFSLGYPRSVVRGKGPDPYQSAKCQIHIAEYRDLSNQQHFQDLMEELAATPCGNAEVQQKSPRKKNI</sequence>
<accession>A0A8H6FX76</accession>
<protein>
    <submittedName>
        <fullName evidence="1">Uncharacterized protein</fullName>
    </submittedName>
</protein>
<gene>
    <name evidence="1" type="ORF">HO173_005449</name>
</gene>
<evidence type="ECO:0000313" key="1">
    <source>
        <dbReference type="EMBL" id="KAF6236358.1"/>
    </source>
</evidence>
<evidence type="ECO:0000313" key="2">
    <source>
        <dbReference type="Proteomes" id="UP000578531"/>
    </source>
</evidence>
<proteinExistence type="predicted"/>
<dbReference type="AlphaFoldDB" id="A0A8H6FX76"/>
<keyword evidence="2" id="KW-1185">Reference proteome</keyword>
<comment type="caution">
    <text evidence="1">The sequence shown here is derived from an EMBL/GenBank/DDBJ whole genome shotgun (WGS) entry which is preliminary data.</text>
</comment>
<dbReference type="Proteomes" id="UP000578531">
    <property type="component" value="Unassembled WGS sequence"/>
</dbReference>
<dbReference type="OrthoDB" id="5388263at2759"/>
<dbReference type="EMBL" id="JACCJC010000019">
    <property type="protein sequence ID" value="KAF6236358.1"/>
    <property type="molecule type" value="Genomic_DNA"/>
</dbReference>